<accession>A0A9D1S3F6</accession>
<evidence type="ECO:0000256" key="1">
    <source>
        <dbReference type="ARBA" id="ARBA00010641"/>
    </source>
</evidence>
<dbReference type="InterPro" id="IPR014284">
    <property type="entry name" value="RNA_pol_sigma-70_dom"/>
</dbReference>
<dbReference type="GO" id="GO:0016987">
    <property type="term" value="F:sigma factor activity"/>
    <property type="evidence" value="ECO:0007669"/>
    <property type="project" value="UniProtKB-KW"/>
</dbReference>
<dbReference type="InterPro" id="IPR036388">
    <property type="entry name" value="WH-like_DNA-bd_sf"/>
</dbReference>
<organism evidence="9 10">
    <name type="scientific">Candidatus Nesterenkonia stercoripullorum</name>
    <dbReference type="NCBI Taxonomy" id="2838701"/>
    <lineage>
        <taxon>Bacteria</taxon>
        <taxon>Bacillati</taxon>
        <taxon>Actinomycetota</taxon>
        <taxon>Actinomycetes</taxon>
        <taxon>Micrococcales</taxon>
        <taxon>Micrococcaceae</taxon>
        <taxon>Nesterenkonia</taxon>
    </lineage>
</organism>
<dbReference type="SUPFAM" id="SSF88659">
    <property type="entry name" value="Sigma3 and sigma4 domains of RNA polymerase sigma factors"/>
    <property type="match status" value="1"/>
</dbReference>
<evidence type="ECO:0000313" key="9">
    <source>
        <dbReference type="EMBL" id="HIW99302.1"/>
    </source>
</evidence>
<dbReference type="Gene3D" id="1.10.1740.10">
    <property type="match status" value="1"/>
</dbReference>
<evidence type="ECO:0000256" key="4">
    <source>
        <dbReference type="ARBA" id="ARBA00023082"/>
    </source>
</evidence>
<dbReference type="PANTHER" id="PTHR43133:SF65">
    <property type="entry name" value="ECF RNA POLYMERASE SIGMA FACTOR SIGG"/>
    <property type="match status" value="1"/>
</dbReference>
<dbReference type="Pfam" id="PF12680">
    <property type="entry name" value="SnoaL_2"/>
    <property type="match status" value="1"/>
</dbReference>
<evidence type="ECO:0000313" key="10">
    <source>
        <dbReference type="Proteomes" id="UP000824151"/>
    </source>
</evidence>
<comment type="subunit">
    <text evidence="2">Interacts transiently with the RNA polymerase catalytic core formed by RpoA, RpoB, RpoC and RpoZ (2 alpha, 1 beta, 1 beta' and 1 omega subunit) to form the RNA polymerase holoenzyme that can initiate transcription.</text>
</comment>
<dbReference type="InterPro" id="IPR039425">
    <property type="entry name" value="RNA_pol_sigma-70-like"/>
</dbReference>
<gene>
    <name evidence="9" type="ORF">H9871_04080</name>
</gene>
<evidence type="ECO:0000259" key="6">
    <source>
        <dbReference type="Pfam" id="PF04542"/>
    </source>
</evidence>
<dbReference type="GO" id="GO:0006352">
    <property type="term" value="P:DNA-templated transcription initiation"/>
    <property type="evidence" value="ECO:0007669"/>
    <property type="project" value="InterPro"/>
</dbReference>
<keyword evidence="4" id="KW-0731">Sigma factor</keyword>
<evidence type="ECO:0000259" key="7">
    <source>
        <dbReference type="Pfam" id="PF08281"/>
    </source>
</evidence>
<dbReference type="NCBIfam" id="TIGR02937">
    <property type="entry name" value="sigma70-ECF"/>
    <property type="match status" value="1"/>
</dbReference>
<dbReference type="EMBL" id="DXGD01000146">
    <property type="protein sequence ID" value="HIW99302.1"/>
    <property type="molecule type" value="Genomic_DNA"/>
</dbReference>
<dbReference type="InterPro" id="IPR037401">
    <property type="entry name" value="SnoaL-like"/>
</dbReference>
<dbReference type="Pfam" id="PF04542">
    <property type="entry name" value="Sigma70_r2"/>
    <property type="match status" value="1"/>
</dbReference>
<keyword evidence="9" id="KW-0808">Transferase</keyword>
<dbReference type="InterPro" id="IPR013324">
    <property type="entry name" value="RNA_pol_sigma_r3/r4-like"/>
</dbReference>
<dbReference type="InterPro" id="IPR007627">
    <property type="entry name" value="RNA_pol_sigma70_r2"/>
</dbReference>
<dbReference type="EC" id="2.7.7.6" evidence="9"/>
<evidence type="ECO:0000256" key="3">
    <source>
        <dbReference type="ARBA" id="ARBA00023015"/>
    </source>
</evidence>
<dbReference type="GO" id="GO:0003899">
    <property type="term" value="F:DNA-directed RNA polymerase activity"/>
    <property type="evidence" value="ECO:0007669"/>
    <property type="project" value="UniProtKB-EC"/>
</dbReference>
<evidence type="ECO:0000259" key="8">
    <source>
        <dbReference type="Pfam" id="PF12680"/>
    </source>
</evidence>
<keyword evidence="3" id="KW-0805">Transcription regulation</keyword>
<dbReference type="Proteomes" id="UP000824151">
    <property type="component" value="Unassembled WGS sequence"/>
</dbReference>
<reference evidence="9" key="2">
    <citation type="submission" date="2021-04" db="EMBL/GenBank/DDBJ databases">
        <authorList>
            <person name="Gilroy R."/>
        </authorList>
    </citation>
    <scope>NUCLEOTIDE SEQUENCE</scope>
    <source>
        <strain evidence="9">ChiHejej3B27-3195</strain>
    </source>
</reference>
<proteinExistence type="inferred from homology"/>
<dbReference type="Pfam" id="PF08281">
    <property type="entry name" value="Sigma70_r4_2"/>
    <property type="match status" value="1"/>
</dbReference>
<dbReference type="InterPro" id="IPR013325">
    <property type="entry name" value="RNA_pol_sigma_r2"/>
</dbReference>
<protein>
    <submittedName>
        <fullName evidence="9">RNA polymerase subunit sigma-70</fullName>
        <ecNumber evidence="9">2.7.7.6</ecNumber>
    </submittedName>
</protein>
<dbReference type="NCBIfam" id="NF006089">
    <property type="entry name" value="PRK08241.1"/>
    <property type="match status" value="1"/>
</dbReference>
<dbReference type="PANTHER" id="PTHR43133">
    <property type="entry name" value="RNA POLYMERASE ECF-TYPE SIGMA FACTO"/>
    <property type="match status" value="1"/>
</dbReference>
<dbReference type="NCBIfam" id="TIGR02960">
    <property type="entry name" value="SigX5"/>
    <property type="match status" value="1"/>
</dbReference>
<dbReference type="AlphaFoldDB" id="A0A9D1S3F6"/>
<dbReference type="Gene3D" id="3.10.450.50">
    <property type="match status" value="1"/>
</dbReference>
<comment type="caution">
    <text evidence="9">The sequence shown here is derived from an EMBL/GenBank/DDBJ whole genome shotgun (WGS) entry which is preliminary data.</text>
</comment>
<feature type="domain" description="RNA polymerase sigma factor 70 region 4 type 2" evidence="7">
    <location>
        <begin position="142"/>
        <end position="192"/>
    </location>
</feature>
<comment type="similarity">
    <text evidence="1">Belongs to the sigma-70 factor family. ECF subfamily.</text>
</comment>
<feature type="domain" description="SnoaL-like" evidence="8">
    <location>
        <begin position="212"/>
        <end position="302"/>
    </location>
</feature>
<dbReference type="InterPro" id="IPR014305">
    <property type="entry name" value="RNA_pol_sigma-G_actinobac"/>
</dbReference>
<keyword evidence="5" id="KW-0804">Transcription</keyword>
<feature type="domain" description="RNA polymerase sigma-70 region 2" evidence="6">
    <location>
        <begin position="29"/>
        <end position="95"/>
    </location>
</feature>
<sequence>MAANDAEADPTELLIRARAGDGQAFGALIGPYRGELCLHAYRMLGSPDDAEDIVQDSLTRAWQSLSSYEDRGTVRAWLYRIVTNRCLTVLDRASRRALPTDFSAEGFEEIHWLKPLPATHTAHLSAYDPEARTAALETVELAFLTAAHRLPPRQRAVLLLRDVLGFTAAETAELLGMTVAAVNSALQRAKTHQLNAPQAQRVENTEVRLAAQRYAKAWEAGDVEAIISMLAEDVRYSMPPLPHVFSGVRQVRGFLHTGPLRHPGQAWLFLPASANGQLAFGTYMREATAPAYEPAGLDVLSFSSSAQITEVVSFLEADLTDFGLPQRLTAT</sequence>
<evidence type="ECO:0000256" key="5">
    <source>
        <dbReference type="ARBA" id="ARBA00023163"/>
    </source>
</evidence>
<keyword evidence="9" id="KW-0548">Nucleotidyltransferase</keyword>
<dbReference type="SUPFAM" id="SSF88946">
    <property type="entry name" value="Sigma2 domain of RNA polymerase sigma factors"/>
    <property type="match status" value="1"/>
</dbReference>
<name>A0A9D1S3F6_9MICC</name>
<evidence type="ECO:0000256" key="2">
    <source>
        <dbReference type="ARBA" id="ARBA00011344"/>
    </source>
</evidence>
<dbReference type="Gene3D" id="1.10.10.10">
    <property type="entry name" value="Winged helix-like DNA-binding domain superfamily/Winged helix DNA-binding domain"/>
    <property type="match status" value="1"/>
</dbReference>
<dbReference type="InterPro" id="IPR013249">
    <property type="entry name" value="RNA_pol_sigma70_r4_t2"/>
</dbReference>
<reference evidence="9" key="1">
    <citation type="journal article" date="2021" name="PeerJ">
        <title>Extensive microbial diversity within the chicken gut microbiome revealed by metagenomics and culture.</title>
        <authorList>
            <person name="Gilroy R."/>
            <person name="Ravi A."/>
            <person name="Getino M."/>
            <person name="Pursley I."/>
            <person name="Horton D.L."/>
            <person name="Alikhan N.F."/>
            <person name="Baker D."/>
            <person name="Gharbi K."/>
            <person name="Hall N."/>
            <person name="Watson M."/>
            <person name="Adriaenssens E.M."/>
            <person name="Foster-Nyarko E."/>
            <person name="Jarju S."/>
            <person name="Secka A."/>
            <person name="Antonio M."/>
            <person name="Oren A."/>
            <person name="Chaudhuri R.R."/>
            <person name="La Ragione R."/>
            <person name="Hildebrand F."/>
            <person name="Pallen M.J."/>
        </authorList>
    </citation>
    <scope>NUCLEOTIDE SEQUENCE</scope>
    <source>
        <strain evidence="9">ChiHejej3B27-3195</strain>
    </source>
</reference>
<dbReference type="CDD" id="cd06171">
    <property type="entry name" value="Sigma70_r4"/>
    <property type="match status" value="1"/>
</dbReference>
<dbReference type="GO" id="GO:0003677">
    <property type="term" value="F:DNA binding"/>
    <property type="evidence" value="ECO:0007669"/>
    <property type="project" value="InterPro"/>
</dbReference>
<dbReference type="InterPro" id="IPR032710">
    <property type="entry name" value="NTF2-like_dom_sf"/>
</dbReference>
<dbReference type="SUPFAM" id="SSF54427">
    <property type="entry name" value="NTF2-like"/>
    <property type="match status" value="1"/>
</dbReference>